<keyword evidence="2" id="KW-0614">Plasmid</keyword>
<dbReference type="RefSeq" id="WP_327166801.1">
    <property type="nucleotide sequence ID" value="NZ_CP108189.1"/>
</dbReference>
<proteinExistence type="predicted"/>
<gene>
    <name evidence="2" type="ORF">OG814_42145</name>
</gene>
<dbReference type="EMBL" id="CP108189">
    <property type="protein sequence ID" value="WTR75861.1"/>
    <property type="molecule type" value="Genomic_DNA"/>
</dbReference>
<organism evidence="2 3">
    <name type="scientific">Streptomyces zaomyceticus</name>
    <dbReference type="NCBI Taxonomy" id="68286"/>
    <lineage>
        <taxon>Bacteria</taxon>
        <taxon>Bacillati</taxon>
        <taxon>Actinomycetota</taxon>
        <taxon>Actinomycetes</taxon>
        <taxon>Kitasatosporales</taxon>
        <taxon>Streptomycetaceae</taxon>
        <taxon>Streptomyces</taxon>
    </lineage>
</organism>
<accession>A0ABZ1LQZ9</accession>
<dbReference type="Proteomes" id="UP001622594">
    <property type="component" value="Plasmid unnamed1"/>
</dbReference>
<geneLocation type="plasmid" evidence="2 3">
    <name>unnamed1</name>
</geneLocation>
<name>A0ABZ1LQZ9_9ACTN</name>
<reference evidence="2 3" key="1">
    <citation type="submission" date="2022-10" db="EMBL/GenBank/DDBJ databases">
        <title>The complete genomes of actinobacterial strains from the NBC collection.</title>
        <authorList>
            <person name="Joergensen T.S."/>
            <person name="Alvarez Arevalo M."/>
            <person name="Sterndorff E.B."/>
            <person name="Faurdal D."/>
            <person name="Vuksanovic O."/>
            <person name="Mourched A.-S."/>
            <person name="Charusanti P."/>
            <person name="Shaw S."/>
            <person name="Blin K."/>
            <person name="Weber T."/>
        </authorList>
    </citation>
    <scope>NUCLEOTIDE SEQUENCE [LARGE SCALE GENOMIC DNA]</scope>
    <source>
        <strain evidence="2 3">NBC_00123</strain>
        <plasmid evidence="2 3">unnamed1</plasmid>
    </source>
</reference>
<sequence length="115" mass="12680">MRLRRTGRISDRDWLLRPATLIDRQTPDADPADGKTQTALQTIVDKLLACDTANNTNAGASRRRRPHLDGQPLRRQPPGVRNLGRRGSTAVTAGIIATIRCDYTDGTNDSNCNQE</sequence>
<protein>
    <submittedName>
        <fullName evidence="2">Uncharacterized protein</fullName>
    </submittedName>
</protein>
<evidence type="ECO:0000313" key="3">
    <source>
        <dbReference type="Proteomes" id="UP001622594"/>
    </source>
</evidence>
<evidence type="ECO:0000256" key="1">
    <source>
        <dbReference type="SAM" id="MobiDB-lite"/>
    </source>
</evidence>
<feature type="region of interest" description="Disordered" evidence="1">
    <location>
        <begin position="54"/>
        <end position="88"/>
    </location>
</feature>
<keyword evidence="3" id="KW-1185">Reference proteome</keyword>
<evidence type="ECO:0000313" key="2">
    <source>
        <dbReference type="EMBL" id="WTR75861.1"/>
    </source>
</evidence>